<dbReference type="PANTHER" id="PTHR30346:SF0">
    <property type="entry name" value="HCA OPERON TRANSCRIPTIONAL ACTIVATOR HCAR"/>
    <property type="match status" value="1"/>
</dbReference>
<dbReference type="Gene3D" id="3.40.190.10">
    <property type="entry name" value="Periplasmic binding protein-like II"/>
    <property type="match status" value="2"/>
</dbReference>
<evidence type="ECO:0000259" key="6">
    <source>
        <dbReference type="PROSITE" id="PS50931"/>
    </source>
</evidence>
<dbReference type="RefSeq" id="WP_344980733.1">
    <property type="nucleotide sequence ID" value="NZ_BAAAVI010000081.1"/>
</dbReference>
<dbReference type="PANTHER" id="PTHR30346">
    <property type="entry name" value="TRANSCRIPTIONAL DUAL REGULATOR HCAR-RELATED"/>
    <property type="match status" value="1"/>
</dbReference>
<sequence>MDLDLRKLRYFVAVAERLHFGRAALALHVTQPALSRQVRQLERDLGVVLFSRTSREVTLTPAGEQFLHDARALLAAGQAAQDRARRIGAGEDALTVGFMLGTDITVAVNAFSARHPDVPIELVRIRWWNMARPLLDGTVDVGFVRLPVDADGLDILPLYPERLSVVLPAQHPLAGEAAIAVTALADEPILRYADAAPAWAAAWNAQAPPDGTRLPRGPAFRDMEELLGYVRAGRGAVLVPEPVAALFPRPDIAYVPVTDVPPGRVALAWDGARRTGLVTGFVEAVRSALRLGQWTAGRSPYGDGARPRHDEQADDQGQSTADRPGGGHADADSDGLRTRTFLGKVPRCQERTPALGTGTAAGHRPDTAVAVRGRSPRTAPGRPGQEAEGT</sequence>
<keyword evidence="4" id="KW-0804">Transcription</keyword>
<organism evidence="7 8">
    <name type="scientific">Streptosporangium fragile</name>
    <dbReference type="NCBI Taxonomy" id="46186"/>
    <lineage>
        <taxon>Bacteria</taxon>
        <taxon>Bacillati</taxon>
        <taxon>Actinomycetota</taxon>
        <taxon>Actinomycetes</taxon>
        <taxon>Streptosporangiales</taxon>
        <taxon>Streptosporangiaceae</taxon>
        <taxon>Streptosporangium</taxon>
    </lineage>
</organism>
<dbReference type="PRINTS" id="PR00039">
    <property type="entry name" value="HTHLYSR"/>
</dbReference>
<evidence type="ECO:0000256" key="1">
    <source>
        <dbReference type="ARBA" id="ARBA00009437"/>
    </source>
</evidence>
<evidence type="ECO:0000256" key="4">
    <source>
        <dbReference type="ARBA" id="ARBA00023163"/>
    </source>
</evidence>
<dbReference type="SUPFAM" id="SSF53850">
    <property type="entry name" value="Periplasmic binding protein-like II"/>
    <property type="match status" value="1"/>
</dbReference>
<dbReference type="Gene3D" id="1.10.10.10">
    <property type="entry name" value="Winged helix-like DNA-binding domain superfamily/Winged helix DNA-binding domain"/>
    <property type="match status" value="1"/>
</dbReference>
<reference evidence="7 8" key="1">
    <citation type="journal article" date="2019" name="Int. J. Syst. Evol. Microbiol.">
        <title>The Global Catalogue of Microorganisms (GCM) 10K type strain sequencing project: providing services to taxonomists for standard genome sequencing and annotation.</title>
        <authorList>
            <consortium name="The Broad Institute Genomics Platform"/>
            <consortium name="The Broad Institute Genome Sequencing Center for Infectious Disease"/>
            <person name="Wu L."/>
            <person name="Ma J."/>
        </authorList>
    </citation>
    <scope>NUCLEOTIDE SEQUENCE [LARGE SCALE GENOMIC DNA]</scope>
    <source>
        <strain evidence="7 8">JCM 6242</strain>
    </source>
</reference>
<comment type="caution">
    <text evidence="7">The sequence shown here is derived from an EMBL/GenBank/DDBJ whole genome shotgun (WGS) entry which is preliminary data.</text>
</comment>
<name>A0ABN3W7X8_9ACTN</name>
<dbReference type="Pfam" id="PF00126">
    <property type="entry name" value="HTH_1"/>
    <property type="match status" value="1"/>
</dbReference>
<evidence type="ECO:0000313" key="7">
    <source>
        <dbReference type="EMBL" id="GAA2905079.1"/>
    </source>
</evidence>
<evidence type="ECO:0000313" key="8">
    <source>
        <dbReference type="Proteomes" id="UP001500831"/>
    </source>
</evidence>
<dbReference type="Proteomes" id="UP001500831">
    <property type="component" value="Unassembled WGS sequence"/>
</dbReference>
<keyword evidence="8" id="KW-1185">Reference proteome</keyword>
<dbReference type="InterPro" id="IPR036388">
    <property type="entry name" value="WH-like_DNA-bd_sf"/>
</dbReference>
<feature type="domain" description="HTH lysR-type" evidence="6">
    <location>
        <begin position="3"/>
        <end position="60"/>
    </location>
</feature>
<feature type="region of interest" description="Disordered" evidence="5">
    <location>
        <begin position="295"/>
        <end position="390"/>
    </location>
</feature>
<accession>A0ABN3W7X8</accession>
<dbReference type="CDD" id="cd08414">
    <property type="entry name" value="PBP2_LTTR_aromatics_like"/>
    <property type="match status" value="1"/>
</dbReference>
<dbReference type="Pfam" id="PF03466">
    <property type="entry name" value="LysR_substrate"/>
    <property type="match status" value="1"/>
</dbReference>
<dbReference type="EMBL" id="BAAAVI010000081">
    <property type="protein sequence ID" value="GAA2905079.1"/>
    <property type="molecule type" value="Genomic_DNA"/>
</dbReference>
<gene>
    <name evidence="7" type="ORF">GCM10010517_71220</name>
</gene>
<dbReference type="InterPro" id="IPR036390">
    <property type="entry name" value="WH_DNA-bd_sf"/>
</dbReference>
<comment type="similarity">
    <text evidence="1">Belongs to the LysR transcriptional regulatory family.</text>
</comment>
<evidence type="ECO:0000256" key="3">
    <source>
        <dbReference type="ARBA" id="ARBA00023125"/>
    </source>
</evidence>
<dbReference type="SUPFAM" id="SSF46785">
    <property type="entry name" value="Winged helix' DNA-binding domain"/>
    <property type="match status" value="1"/>
</dbReference>
<dbReference type="InterPro" id="IPR005119">
    <property type="entry name" value="LysR_subst-bd"/>
</dbReference>
<keyword evidence="2" id="KW-0805">Transcription regulation</keyword>
<evidence type="ECO:0000256" key="5">
    <source>
        <dbReference type="SAM" id="MobiDB-lite"/>
    </source>
</evidence>
<protein>
    <recommendedName>
        <fullName evidence="6">HTH lysR-type domain-containing protein</fullName>
    </recommendedName>
</protein>
<evidence type="ECO:0000256" key="2">
    <source>
        <dbReference type="ARBA" id="ARBA00023015"/>
    </source>
</evidence>
<keyword evidence="3" id="KW-0238">DNA-binding</keyword>
<proteinExistence type="inferred from homology"/>
<dbReference type="PROSITE" id="PS50931">
    <property type="entry name" value="HTH_LYSR"/>
    <property type="match status" value="1"/>
</dbReference>
<dbReference type="InterPro" id="IPR000847">
    <property type="entry name" value="LysR_HTH_N"/>
</dbReference>